<dbReference type="EMBL" id="OZ034814">
    <property type="protein sequence ID" value="CAL1360063.1"/>
    <property type="molecule type" value="Genomic_DNA"/>
</dbReference>
<organism evidence="1 2">
    <name type="scientific">Linum trigynum</name>
    <dbReference type="NCBI Taxonomy" id="586398"/>
    <lineage>
        <taxon>Eukaryota</taxon>
        <taxon>Viridiplantae</taxon>
        <taxon>Streptophyta</taxon>
        <taxon>Embryophyta</taxon>
        <taxon>Tracheophyta</taxon>
        <taxon>Spermatophyta</taxon>
        <taxon>Magnoliopsida</taxon>
        <taxon>eudicotyledons</taxon>
        <taxon>Gunneridae</taxon>
        <taxon>Pentapetalae</taxon>
        <taxon>rosids</taxon>
        <taxon>fabids</taxon>
        <taxon>Malpighiales</taxon>
        <taxon>Linaceae</taxon>
        <taxon>Linum</taxon>
    </lineage>
</organism>
<accession>A0AAV2CUK0</accession>
<protein>
    <submittedName>
        <fullName evidence="1">Uncharacterized protein</fullName>
    </submittedName>
</protein>
<proteinExistence type="predicted"/>
<evidence type="ECO:0000313" key="1">
    <source>
        <dbReference type="EMBL" id="CAL1360063.1"/>
    </source>
</evidence>
<sequence>MNSTELKRPPSPPSINHFMHSISPMDGGVAGCRKKGWSSTRRLQQEKRRLCSHLRFALAPPSIPTALPDPSGF</sequence>
<reference evidence="1 2" key="1">
    <citation type="submission" date="2024-04" db="EMBL/GenBank/DDBJ databases">
        <authorList>
            <person name="Fracassetti M."/>
        </authorList>
    </citation>
    <scope>NUCLEOTIDE SEQUENCE [LARGE SCALE GENOMIC DNA]</scope>
</reference>
<keyword evidence="2" id="KW-1185">Reference proteome</keyword>
<name>A0AAV2CUK0_9ROSI</name>
<dbReference type="AlphaFoldDB" id="A0AAV2CUK0"/>
<dbReference type="Proteomes" id="UP001497516">
    <property type="component" value="Chromosome 10"/>
</dbReference>
<evidence type="ECO:0000313" key="2">
    <source>
        <dbReference type="Proteomes" id="UP001497516"/>
    </source>
</evidence>
<gene>
    <name evidence="1" type="ORF">LTRI10_LOCUS7522</name>
</gene>